<dbReference type="InterPro" id="IPR029058">
    <property type="entry name" value="AB_hydrolase_fold"/>
</dbReference>
<proteinExistence type="inferred from homology"/>
<dbReference type="OrthoDB" id="438440at2759"/>
<dbReference type="PANTHER" id="PTHR45856:SF24">
    <property type="entry name" value="FUNGAL LIPASE-LIKE DOMAIN-CONTAINING PROTEIN"/>
    <property type="match status" value="1"/>
</dbReference>
<evidence type="ECO:0000259" key="4">
    <source>
        <dbReference type="Pfam" id="PF01764"/>
    </source>
</evidence>
<dbReference type="AlphaFoldDB" id="A0A8G1RR09"/>
<organism evidence="5 6">
    <name type="scientific">Aspergillus fijiensis CBS 313.89</name>
    <dbReference type="NCBI Taxonomy" id="1448319"/>
    <lineage>
        <taxon>Eukaryota</taxon>
        <taxon>Fungi</taxon>
        <taxon>Dikarya</taxon>
        <taxon>Ascomycota</taxon>
        <taxon>Pezizomycotina</taxon>
        <taxon>Eurotiomycetes</taxon>
        <taxon>Eurotiomycetidae</taxon>
        <taxon>Eurotiales</taxon>
        <taxon>Aspergillaceae</taxon>
        <taxon>Aspergillus</taxon>
    </lineage>
</organism>
<dbReference type="InterPro" id="IPR051218">
    <property type="entry name" value="Sec_MonoDiacylglyc_Lipase"/>
</dbReference>
<dbReference type="RefSeq" id="XP_040801107.1">
    <property type="nucleotide sequence ID" value="XM_040938953.1"/>
</dbReference>
<keyword evidence="5" id="KW-0378">Hydrolase</keyword>
<evidence type="ECO:0000313" key="5">
    <source>
        <dbReference type="EMBL" id="RAK77097.1"/>
    </source>
</evidence>
<dbReference type="GO" id="GO:0016787">
    <property type="term" value="F:hydrolase activity"/>
    <property type="evidence" value="ECO:0007669"/>
    <property type="project" value="UniProtKB-KW"/>
</dbReference>
<dbReference type="InterPro" id="IPR002921">
    <property type="entry name" value="Fungal_lipase-type"/>
</dbReference>
<dbReference type="Gene3D" id="3.40.50.1820">
    <property type="entry name" value="alpha/beta hydrolase"/>
    <property type="match status" value="1"/>
</dbReference>
<evidence type="ECO:0000256" key="1">
    <source>
        <dbReference type="ARBA" id="ARBA00043996"/>
    </source>
</evidence>
<sequence length="440" mass="47555">MKRLLKLVKNHPTSTASALRASAAPPTSGTASIDNLQGASAAAAELSDVLGASLKDIDLEDNLSAQARALATRLDDEASRYDNAQLSPEQCDEKWTCSQDQSLLISLAWDCANGSHKSTSPRLPRTIKNCVLTHDHEVTPSINGTVKAATFTTVDLQEISNGNELLPMLVIAIRGTASTVDHIVNINSRPQDASHFIKPACFELDDYSPKSKLEAHSGFLHSAMALEAIVSERIKAYSRLHADTGSHILFTGHSAGGAVASLLFLHYISEAIPKNARRFSCVTFGAPPVVTLPLMDGIRHRRSPTNLCFNLINEFDLVTRADKNYVLSLVNLLRSRNDPSLVVADAAAGCEQASGSFSDNAEGCWPLPHSLYSHVGPRVILVMRLGSSQEHLPRLCAASVSRKEFDRLLFCRLSVHKRKYYAQTVGQLLAGQANGVIGEA</sequence>
<gene>
    <name evidence="5" type="ORF">BO72DRAFT_111474</name>
</gene>
<protein>
    <submittedName>
        <fullName evidence="5">Alpha/beta-hydrolase</fullName>
    </submittedName>
</protein>
<comment type="catalytic activity">
    <reaction evidence="3">
        <text>a monoacylglycerol + H2O = glycerol + a fatty acid + H(+)</text>
        <dbReference type="Rhea" id="RHEA:15245"/>
        <dbReference type="ChEBI" id="CHEBI:15377"/>
        <dbReference type="ChEBI" id="CHEBI:15378"/>
        <dbReference type="ChEBI" id="CHEBI:17408"/>
        <dbReference type="ChEBI" id="CHEBI:17754"/>
        <dbReference type="ChEBI" id="CHEBI:28868"/>
    </reaction>
</comment>
<name>A0A8G1RR09_9EURO</name>
<dbReference type="Pfam" id="PF01764">
    <property type="entry name" value="Lipase_3"/>
    <property type="match status" value="1"/>
</dbReference>
<dbReference type="EMBL" id="KZ824644">
    <property type="protein sequence ID" value="RAK77097.1"/>
    <property type="molecule type" value="Genomic_DNA"/>
</dbReference>
<evidence type="ECO:0000313" key="6">
    <source>
        <dbReference type="Proteomes" id="UP000249789"/>
    </source>
</evidence>
<accession>A0A8G1RR09</accession>
<dbReference type="Proteomes" id="UP000249789">
    <property type="component" value="Unassembled WGS sequence"/>
</dbReference>
<dbReference type="GeneID" id="63856286"/>
<dbReference type="SUPFAM" id="SSF53474">
    <property type="entry name" value="alpha/beta-Hydrolases"/>
    <property type="match status" value="1"/>
</dbReference>
<dbReference type="GO" id="GO:0006629">
    <property type="term" value="P:lipid metabolic process"/>
    <property type="evidence" value="ECO:0007669"/>
    <property type="project" value="InterPro"/>
</dbReference>
<comment type="catalytic activity">
    <reaction evidence="2">
        <text>a diacylglycerol + H2O = a monoacylglycerol + a fatty acid + H(+)</text>
        <dbReference type="Rhea" id="RHEA:32731"/>
        <dbReference type="ChEBI" id="CHEBI:15377"/>
        <dbReference type="ChEBI" id="CHEBI:15378"/>
        <dbReference type="ChEBI" id="CHEBI:17408"/>
        <dbReference type="ChEBI" id="CHEBI:18035"/>
        <dbReference type="ChEBI" id="CHEBI:28868"/>
    </reaction>
</comment>
<dbReference type="VEuPathDB" id="FungiDB:BO72DRAFT_111474"/>
<reference evidence="5 6" key="1">
    <citation type="submission" date="2018-02" db="EMBL/GenBank/DDBJ databases">
        <title>The genomes of Aspergillus section Nigri reveals drivers in fungal speciation.</title>
        <authorList>
            <consortium name="DOE Joint Genome Institute"/>
            <person name="Vesth T.C."/>
            <person name="Nybo J."/>
            <person name="Theobald S."/>
            <person name="Brandl J."/>
            <person name="Frisvad J.C."/>
            <person name="Nielsen K.F."/>
            <person name="Lyhne E.K."/>
            <person name="Kogle M.E."/>
            <person name="Kuo A."/>
            <person name="Riley R."/>
            <person name="Clum A."/>
            <person name="Nolan M."/>
            <person name="Lipzen A."/>
            <person name="Salamov A."/>
            <person name="Henrissat B."/>
            <person name="Wiebenga A."/>
            <person name="De vries R.P."/>
            <person name="Grigoriev I.V."/>
            <person name="Mortensen U.H."/>
            <person name="Andersen M.R."/>
            <person name="Baker S.E."/>
        </authorList>
    </citation>
    <scope>NUCLEOTIDE SEQUENCE [LARGE SCALE GENOMIC DNA]</scope>
    <source>
        <strain evidence="5 6">CBS 313.89</strain>
    </source>
</reference>
<evidence type="ECO:0000256" key="2">
    <source>
        <dbReference type="ARBA" id="ARBA00047591"/>
    </source>
</evidence>
<comment type="similarity">
    <text evidence="1">Belongs to the AB hydrolase superfamily. Lipase family. Class 3 subfamily.</text>
</comment>
<evidence type="ECO:0000256" key="3">
    <source>
        <dbReference type="ARBA" id="ARBA00048461"/>
    </source>
</evidence>
<keyword evidence="6" id="KW-1185">Reference proteome</keyword>
<feature type="domain" description="Fungal lipase-type" evidence="4">
    <location>
        <begin position="170"/>
        <end position="321"/>
    </location>
</feature>
<dbReference type="PANTHER" id="PTHR45856">
    <property type="entry name" value="ALPHA/BETA-HYDROLASES SUPERFAMILY PROTEIN"/>
    <property type="match status" value="1"/>
</dbReference>